<sequence>MKRLLIVCETIRDEVELAMKKQGIEMETVWMPNNLHDSPERLRDALQVEINKAEGYYDELLFAYGNCGNGLLGLKSEKATIIIPRYGDCIDILLSEKGNLERIRTNTYFLTQGWLRGDKSLDKEYEHNLKKYGEKRAKMVTNIMFKNYKNLMLIDTGAYDVKEALPRVNDIGKLIGLEVVISQGNISPLEKLVLGQWDDEFCVVSPGRPTSKDDFDGVAVRKA</sequence>
<reference evidence="2" key="1">
    <citation type="submission" date="2019-10" db="EMBL/GenBank/DDBJ databases">
        <authorList>
            <person name="Ross D.E."/>
            <person name="Gulliver D."/>
        </authorList>
    </citation>
    <scope>NUCLEOTIDE SEQUENCE</scope>
    <source>
        <strain evidence="2">DER-2019</strain>
    </source>
</reference>
<dbReference type="Pfam" id="PF07796">
    <property type="entry name" value="DUF1638"/>
    <property type="match status" value="1"/>
</dbReference>
<dbReference type="RefSeq" id="WP_148565507.1">
    <property type="nucleotide sequence ID" value="NZ_RXYA01000001.1"/>
</dbReference>
<keyword evidence="3" id="KW-1185">Reference proteome</keyword>
<dbReference type="Proteomes" id="UP000616595">
    <property type="component" value="Unassembled WGS sequence"/>
</dbReference>
<reference evidence="2" key="2">
    <citation type="submission" date="2020-10" db="EMBL/GenBank/DDBJ databases">
        <title>Comparative genomics of the Acetobacterium genus.</title>
        <authorList>
            <person name="Marshall C."/>
            <person name="May H."/>
            <person name="Norman S."/>
        </authorList>
    </citation>
    <scope>NUCLEOTIDE SEQUENCE</scope>
    <source>
        <strain evidence="2">DER-2019</strain>
    </source>
</reference>
<organism evidence="2 3">
    <name type="scientific">Acetobacterium paludosum</name>
    <dbReference type="NCBI Taxonomy" id="52693"/>
    <lineage>
        <taxon>Bacteria</taxon>
        <taxon>Bacillati</taxon>
        <taxon>Bacillota</taxon>
        <taxon>Clostridia</taxon>
        <taxon>Eubacteriales</taxon>
        <taxon>Eubacteriaceae</taxon>
        <taxon>Acetobacterium</taxon>
    </lineage>
</organism>
<protein>
    <submittedName>
        <fullName evidence="2">DUF1638 domain-containing protein</fullName>
    </submittedName>
</protein>
<dbReference type="OrthoDB" id="9787351at2"/>
<feature type="domain" description="DUF1638" evidence="1">
    <location>
        <begin position="30"/>
        <end position="192"/>
    </location>
</feature>
<dbReference type="AlphaFoldDB" id="A0A923KW23"/>
<accession>A0A923KW23</accession>
<evidence type="ECO:0000259" key="1">
    <source>
        <dbReference type="Pfam" id="PF07796"/>
    </source>
</evidence>
<gene>
    <name evidence="2" type="ORF">GH810_00950</name>
</gene>
<proteinExistence type="predicted"/>
<dbReference type="EMBL" id="WJBD01000001">
    <property type="protein sequence ID" value="MBC3886881.1"/>
    <property type="molecule type" value="Genomic_DNA"/>
</dbReference>
<evidence type="ECO:0000313" key="2">
    <source>
        <dbReference type="EMBL" id="MBC3886881.1"/>
    </source>
</evidence>
<dbReference type="InterPro" id="IPR012437">
    <property type="entry name" value="DUF1638"/>
</dbReference>
<comment type="caution">
    <text evidence="2">The sequence shown here is derived from an EMBL/GenBank/DDBJ whole genome shotgun (WGS) entry which is preliminary data.</text>
</comment>
<evidence type="ECO:0000313" key="3">
    <source>
        <dbReference type="Proteomes" id="UP000616595"/>
    </source>
</evidence>
<name>A0A923KW23_9FIRM</name>